<dbReference type="GO" id="GO:0004497">
    <property type="term" value="F:monooxygenase activity"/>
    <property type="evidence" value="ECO:0007669"/>
    <property type="project" value="UniProtKB-KW"/>
</dbReference>
<feature type="binding site" description="axial binding residue" evidence="4">
    <location>
        <position position="524"/>
    </location>
    <ligand>
        <name>heme</name>
        <dbReference type="ChEBI" id="CHEBI:30413"/>
    </ligand>
    <ligandPart>
        <name>Fe</name>
        <dbReference type="ChEBI" id="CHEBI:18248"/>
    </ligandPart>
</feature>
<evidence type="ECO:0008006" key="7">
    <source>
        <dbReference type="Google" id="ProtNLM"/>
    </source>
</evidence>
<dbReference type="Pfam" id="PF00067">
    <property type="entry name" value="p450"/>
    <property type="match status" value="1"/>
</dbReference>
<dbReference type="InterPro" id="IPR036396">
    <property type="entry name" value="Cyt_P450_sf"/>
</dbReference>
<dbReference type="GO" id="GO:0005506">
    <property type="term" value="F:iron ion binding"/>
    <property type="evidence" value="ECO:0007669"/>
    <property type="project" value="InterPro"/>
</dbReference>
<keyword evidence="5" id="KW-0503">Monooxygenase</keyword>
<dbReference type="EMBL" id="HBKQ01018059">
    <property type="protein sequence ID" value="CAE2231743.1"/>
    <property type="molecule type" value="Transcribed_RNA"/>
</dbReference>
<keyword evidence="5" id="KW-0560">Oxidoreductase</keyword>
<name>A0A7S4MN38_9STRA</name>
<dbReference type="PRINTS" id="PR00385">
    <property type="entry name" value="P450"/>
</dbReference>
<dbReference type="PRINTS" id="PR00465">
    <property type="entry name" value="EP450IV"/>
</dbReference>
<reference evidence="6" key="1">
    <citation type="submission" date="2021-01" db="EMBL/GenBank/DDBJ databases">
        <authorList>
            <person name="Corre E."/>
            <person name="Pelletier E."/>
            <person name="Niang G."/>
            <person name="Scheremetjew M."/>
            <person name="Finn R."/>
            <person name="Kale V."/>
            <person name="Holt S."/>
            <person name="Cochrane G."/>
            <person name="Meng A."/>
            <person name="Brown T."/>
            <person name="Cohen L."/>
        </authorList>
    </citation>
    <scope>NUCLEOTIDE SEQUENCE</scope>
    <source>
        <strain evidence="6">Isolate 1302-5</strain>
    </source>
</reference>
<evidence type="ECO:0000256" key="4">
    <source>
        <dbReference type="PIRSR" id="PIRSR602403-1"/>
    </source>
</evidence>
<evidence type="ECO:0000256" key="1">
    <source>
        <dbReference type="ARBA" id="ARBA00001971"/>
    </source>
</evidence>
<dbReference type="GO" id="GO:0020037">
    <property type="term" value="F:heme binding"/>
    <property type="evidence" value="ECO:0007669"/>
    <property type="project" value="InterPro"/>
</dbReference>
<dbReference type="InterPro" id="IPR002403">
    <property type="entry name" value="Cyt_P450_E_grp-IV"/>
</dbReference>
<protein>
    <recommendedName>
        <fullName evidence="7">Cytochrome P450</fullName>
    </recommendedName>
</protein>
<sequence length="582" mass="63576">MTMRRYAVAAFLAVAGGCAVAVAFSPTPKCAVPILRSKLSRAIAPGVLPAHGGLSTALPSLPTALSTAASSISRAILPPSTSSLSKVIRLFVLILASAMTISSTLRNRILYPGIVSDASRSEPLPPGPRGCPFIGKPFFVGSKSFGSGDFYRRISAKLGNPRIWKYYFMGQPFAVLSGKELKYVLNKEFDEVTSSGVDLMGGGLMPMKSLLFERDRARHSFLRRLVGKSMTSSKVSEAVPTLQVAAEVQVSKMLKGGPDKKVAMAKICNDYTLDVAWRQILGLDLPEDEIPKFEHAVEQWATGIMTIRILFRVAVKSSPGYRAMKFVEEKIKNKISQLERDGPDSSTLSGMLFATDDEDVSRKLTREETIDNALILIFAGSETSASTLTNSLLFLGLHPDAWDKLVDEQLKMKERHGDMLTKQNLDDECPYLEAVIKESMRMRAISGGIPRKAIKTLVVDGKQIPEGWLIDPSPLLTHELDPKTSEEAGAHVDAVTGFNPERWLKEETKPSEDYMPFGAGPRFCLGYNLALAEMKVFLAVLARKISYSLDKKENIEWKGGMSVIAKPADGVLVRVTAAGEET</sequence>
<dbReference type="AlphaFoldDB" id="A0A7S4MN38"/>
<dbReference type="GO" id="GO:0016705">
    <property type="term" value="F:oxidoreductase activity, acting on paired donors, with incorporation or reduction of molecular oxygen"/>
    <property type="evidence" value="ECO:0007669"/>
    <property type="project" value="InterPro"/>
</dbReference>
<dbReference type="PANTHER" id="PTHR24305">
    <property type="entry name" value="CYTOCHROME P450"/>
    <property type="match status" value="1"/>
</dbReference>
<dbReference type="PANTHER" id="PTHR24305:SF108">
    <property type="entry name" value="P450, PUTATIVE (EUROFUNG)-RELATED"/>
    <property type="match status" value="1"/>
</dbReference>
<keyword evidence="4 5" id="KW-0349">Heme</keyword>
<dbReference type="SUPFAM" id="SSF48264">
    <property type="entry name" value="Cytochrome P450"/>
    <property type="match status" value="1"/>
</dbReference>
<dbReference type="PROSITE" id="PS51257">
    <property type="entry name" value="PROKAR_LIPOPROTEIN"/>
    <property type="match status" value="1"/>
</dbReference>
<evidence type="ECO:0000313" key="6">
    <source>
        <dbReference type="EMBL" id="CAE2231743.1"/>
    </source>
</evidence>
<comment type="similarity">
    <text evidence="5">Belongs to the cytochrome P450 family.</text>
</comment>
<dbReference type="PROSITE" id="PS00086">
    <property type="entry name" value="CYTOCHROME_P450"/>
    <property type="match status" value="1"/>
</dbReference>
<dbReference type="InterPro" id="IPR001128">
    <property type="entry name" value="Cyt_P450"/>
</dbReference>
<accession>A0A7S4MN38</accession>
<evidence type="ECO:0000256" key="3">
    <source>
        <dbReference type="ARBA" id="ARBA00023004"/>
    </source>
</evidence>
<dbReference type="CDD" id="cd00302">
    <property type="entry name" value="cytochrome_P450"/>
    <property type="match status" value="1"/>
</dbReference>
<dbReference type="InterPro" id="IPR050121">
    <property type="entry name" value="Cytochrome_P450_monoxygenase"/>
</dbReference>
<dbReference type="InterPro" id="IPR017972">
    <property type="entry name" value="Cyt_P450_CS"/>
</dbReference>
<gene>
    <name evidence="6" type="ORF">OAUR00152_LOCUS12216</name>
</gene>
<evidence type="ECO:0000256" key="2">
    <source>
        <dbReference type="ARBA" id="ARBA00022723"/>
    </source>
</evidence>
<proteinExistence type="inferred from homology"/>
<evidence type="ECO:0000256" key="5">
    <source>
        <dbReference type="RuleBase" id="RU000461"/>
    </source>
</evidence>
<dbReference type="Gene3D" id="1.10.630.10">
    <property type="entry name" value="Cytochrome P450"/>
    <property type="match status" value="1"/>
</dbReference>
<keyword evidence="3 4" id="KW-0408">Iron</keyword>
<organism evidence="6">
    <name type="scientific">Odontella aurita</name>
    <dbReference type="NCBI Taxonomy" id="265563"/>
    <lineage>
        <taxon>Eukaryota</taxon>
        <taxon>Sar</taxon>
        <taxon>Stramenopiles</taxon>
        <taxon>Ochrophyta</taxon>
        <taxon>Bacillariophyta</taxon>
        <taxon>Mediophyceae</taxon>
        <taxon>Biddulphiophycidae</taxon>
        <taxon>Eupodiscales</taxon>
        <taxon>Odontellaceae</taxon>
        <taxon>Odontella</taxon>
    </lineage>
</organism>
<keyword evidence="2 4" id="KW-0479">Metal-binding</keyword>
<comment type="cofactor">
    <cofactor evidence="1 4">
        <name>heme</name>
        <dbReference type="ChEBI" id="CHEBI:30413"/>
    </cofactor>
</comment>